<name>A0AA40BWH4_9PEZI</name>
<keyword evidence="2" id="KW-1185">Reference proteome</keyword>
<organism evidence="1 2">
    <name type="scientific">Immersiella caudata</name>
    <dbReference type="NCBI Taxonomy" id="314043"/>
    <lineage>
        <taxon>Eukaryota</taxon>
        <taxon>Fungi</taxon>
        <taxon>Dikarya</taxon>
        <taxon>Ascomycota</taxon>
        <taxon>Pezizomycotina</taxon>
        <taxon>Sordariomycetes</taxon>
        <taxon>Sordariomycetidae</taxon>
        <taxon>Sordariales</taxon>
        <taxon>Lasiosphaeriaceae</taxon>
        <taxon>Immersiella</taxon>
    </lineage>
</organism>
<sequence length="153" mass="17348">MSFTVWEDRRMFLCGLKAVYNKRGVPTPEPDAWRNAASLSVVHWDGLEGRSMSDAIEAHVDECIVRNDQYFRYPDNYPLVIRAIYDGRNNPIFTWASALLGGPVAVADRRCKALRIPRRQALELGQDGRSADKGHSTEDVFADSVFPLHNNIR</sequence>
<dbReference type="AlphaFoldDB" id="A0AA40BWH4"/>
<comment type="caution">
    <text evidence="1">The sequence shown here is derived from an EMBL/GenBank/DDBJ whole genome shotgun (WGS) entry which is preliminary data.</text>
</comment>
<accession>A0AA40BWH4</accession>
<evidence type="ECO:0000313" key="1">
    <source>
        <dbReference type="EMBL" id="KAK0616326.1"/>
    </source>
</evidence>
<proteinExistence type="predicted"/>
<protein>
    <submittedName>
        <fullName evidence="1">Uncharacterized protein</fullName>
    </submittedName>
</protein>
<dbReference type="Proteomes" id="UP001175000">
    <property type="component" value="Unassembled WGS sequence"/>
</dbReference>
<dbReference type="EMBL" id="JAULSU010000005">
    <property type="protein sequence ID" value="KAK0616326.1"/>
    <property type="molecule type" value="Genomic_DNA"/>
</dbReference>
<gene>
    <name evidence="1" type="ORF">B0T14DRAFT_567933</name>
</gene>
<reference evidence="1" key="1">
    <citation type="submission" date="2023-06" db="EMBL/GenBank/DDBJ databases">
        <title>Genome-scale phylogeny and comparative genomics of the fungal order Sordariales.</title>
        <authorList>
            <consortium name="Lawrence Berkeley National Laboratory"/>
            <person name="Hensen N."/>
            <person name="Bonometti L."/>
            <person name="Westerberg I."/>
            <person name="Brannstrom I.O."/>
            <person name="Guillou S."/>
            <person name="Cros-Aarteil S."/>
            <person name="Calhoun S."/>
            <person name="Haridas S."/>
            <person name="Kuo A."/>
            <person name="Mondo S."/>
            <person name="Pangilinan J."/>
            <person name="Riley R."/>
            <person name="Labutti K."/>
            <person name="Andreopoulos B."/>
            <person name="Lipzen A."/>
            <person name="Chen C."/>
            <person name="Yanf M."/>
            <person name="Daum C."/>
            <person name="Ng V."/>
            <person name="Clum A."/>
            <person name="Steindorff A."/>
            <person name="Ohm R."/>
            <person name="Martin F."/>
            <person name="Silar P."/>
            <person name="Natvig D."/>
            <person name="Lalanne C."/>
            <person name="Gautier V."/>
            <person name="Ament-Velasquez S.L."/>
            <person name="Kruys A."/>
            <person name="Hutchinson M.I."/>
            <person name="Powell A.J."/>
            <person name="Barry K."/>
            <person name="Miller A.N."/>
            <person name="Grigoriev I.V."/>
            <person name="Debuchy R."/>
            <person name="Gladieux P."/>
            <person name="Thoren M.H."/>
            <person name="Johannesson H."/>
        </authorList>
    </citation>
    <scope>NUCLEOTIDE SEQUENCE</scope>
    <source>
        <strain evidence="1">CBS 606.72</strain>
    </source>
</reference>
<evidence type="ECO:0000313" key="2">
    <source>
        <dbReference type="Proteomes" id="UP001175000"/>
    </source>
</evidence>